<reference evidence="1" key="1">
    <citation type="journal article" date="2021" name="PeerJ">
        <title>Extensive microbial diversity within the chicken gut microbiome revealed by metagenomics and culture.</title>
        <authorList>
            <person name="Gilroy R."/>
            <person name="Ravi A."/>
            <person name="Getino M."/>
            <person name="Pursley I."/>
            <person name="Horton D.L."/>
            <person name="Alikhan N.F."/>
            <person name="Baker D."/>
            <person name="Gharbi K."/>
            <person name="Hall N."/>
            <person name="Watson M."/>
            <person name="Adriaenssens E.M."/>
            <person name="Foster-Nyarko E."/>
            <person name="Jarju S."/>
            <person name="Secka A."/>
            <person name="Antonio M."/>
            <person name="Oren A."/>
            <person name="Chaudhuri R.R."/>
            <person name="La Ragione R."/>
            <person name="Hildebrand F."/>
            <person name="Pallen M.J."/>
        </authorList>
    </citation>
    <scope>NUCLEOTIDE SEQUENCE</scope>
    <source>
        <strain evidence="1">8470</strain>
    </source>
</reference>
<reference evidence="1" key="2">
    <citation type="submission" date="2021-04" db="EMBL/GenBank/DDBJ databases">
        <authorList>
            <person name="Gilroy R."/>
        </authorList>
    </citation>
    <scope>NUCLEOTIDE SEQUENCE</scope>
    <source>
        <strain evidence="1">8470</strain>
    </source>
</reference>
<sequence>MKKLFLIITLSSSFTPVFSQQGNNSHGVIDLNKRAVELNIRNLSNNDSIYRTTITYVSNLGNKIEKETYFDKNGNVIAEIINK</sequence>
<dbReference type="EMBL" id="JAHLFJ010000019">
    <property type="protein sequence ID" value="MBU3855272.1"/>
    <property type="molecule type" value="Genomic_DNA"/>
</dbReference>
<evidence type="ECO:0000313" key="1">
    <source>
        <dbReference type="EMBL" id="MBU3855272.1"/>
    </source>
</evidence>
<accession>A0A948TKR1</accession>
<dbReference type="Proteomes" id="UP000784286">
    <property type="component" value="Unassembled WGS sequence"/>
</dbReference>
<proteinExistence type="predicted"/>
<dbReference type="AlphaFoldDB" id="A0A948TKR1"/>
<comment type="caution">
    <text evidence="1">The sequence shown here is derived from an EMBL/GenBank/DDBJ whole genome shotgun (WGS) entry which is preliminary data.</text>
</comment>
<organism evidence="1 2">
    <name type="scientific">Candidatus Phocaeicola excrementipullorum</name>
    <dbReference type="NCBI Taxonomy" id="2838731"/>
    <lineage>
        <taxon>Bacteria</taxon>
        <taxon>Pseudomonadati</taxon>
        <taxon>Bacteroidota</taxon>
        <taxon>Bacteroidia</taxon>
        <taxon>Bacteroidales</taxon>
        <taxon>Bacteroidaceae</taxon>
        <taxon>Phocaeicola</taxon>
    </lineage>
</organism>
<evidence type="ECO:0000313" key="2">
    <source>
        <dbReference type="Proteomes" id="UP000784286"/>
    </source>
</evidence>
<protein>
    <submittedName>
        <fullName evidence="1">Uncharacterized protein</fullName>
    </submittedName>
</protein>
<name>A0A948TKR1_9BACT</name>
<gene>
    <name evidence="1" type="ORF">H9928_01695</name>
</gene>